<evidence type="ECO:0000313" key="6">
    <source>
        <dbReference type="EMBL" id="GGM31379.1"/>
    </source>
</evidence>
<dbReference type="InterPro" id="IPR013022">
    <property type="entry name" value="Xyl_isomerase-like_TIM-brl"/>
</dbReference>
<dbReference type="PANTHER" id="PTHR43489">
    <property type="entry name" value="ISOMERASE"/>
    <property type="match status" value="1"/>
</dbReference>
<keyword evidence="7" id="KW-1185">Reference proteome</keyword>
<comment type="caution">
    <text evidence="6">The sequence shown here is derived from an EMBL/GenBank/DDBJ whole genome shotgun (WGS) entry which is preliminary data.</text>
</comment>
<keyword evidence="6" id="KW-0670">Pyruvate</keyword>
<accession>A0A8H9L5G1</accession>
<evidence type="ECO:0000256" key="1">
    <source>
        <dbReference type="ARBA" id="ARBA00023235"/>
    </source>
</evidence>
<evidence type="ECO:0000256" key="4">
    <source>
        <dbReference type="PIRSR" id="PIRSR006241-50"/>
    </source>
</evidence>
<evidence type="ECO:0000313" key="7">
    <source>
        <dbReference type="Proteomes" id="UP000655589"/>
    </source>
</evidence>
<reference evidence="6" key="1">
    <citation type="journal article" date="2014" name="Int. J. Syst. Evol. Microbiol.">
        <title>Complete genome sequence of Corynebacterium casei LMG S-19264T (=DSM 44701T), isolated from a smear-ripened cheese.</title>
        <authorList>
            <consortium name="US DOE Joint Genome Institute (JGI-PGF)"/>
            <person name="Walter F."/>
            <person name="Albersmeier A."/>
            <person name="Kalinowski J."/>
            <person name="Ruckert C."/>
        </authorList>
    </citation>
    <scope>NUCLEOTIDE SEQUENCE</scope>
    <source>
        <strain evidence="6">JCM 3051</strain>
    </source>
</reference>
<evidence type="ECO:0000256" key="2">
    <source>
        <dbReference type="ARBA" id="ARBA00023277"/>
    </source>
</evidence>
<dbReference type="InterPro" id="IPR036237">
    <property type="entry name" value="Xyl_isomerase-like_sf"/>
</dbReference>
<feature type="domain" description="Xylose isomerase-like TIM barrel" evidence="5">
    <location>
        <begin position="21"/>
        <end position="258"/>
    </location>
</feature>
<dbReference type="RefSeq" id="WP_171108019.1">
    <property type="nucleotide sequence ID" value="NZ_BMPT01000011.1"/>
</dbReference>
<feature type="active site" description="Proton donor/acceptor" evidence="4">
    <location>
        <position position="245"/>
    </location>
</feature>
<organism evidence="6 7">
    <name type="scientific">Promicromonospora citrea</name>
    <dbReference type="NCBI Taxonomy" id="43677"/>
    <lineage>
        <taxon>Bacteria</taxon>
        <taxon>Bacillati</taxon>
        <taxon>Actinomycetota</taxon>
        <taxon>Actinomycetes</taxon>
        <taxon>Micrococcales</taxon>
        <taxon>Promicromonosporaceae</taxon>
        <taxon>Promicromonospora</taxon>
    </lineage>
</organism>
<dbReference type="EMBL" id="BMPT01000011">
    <property type="protein sequence ID" value="GGM31379.1"/>
    <property type="molecule type" value="Genomic_DNA"/>
</dbReference>
<keyword evidence="1 3" id="KW-0413">Isomerase</keyword>
<dbReference type="GO" id="GO:0046487">
    <property type="term" value="P:glyoxylate metabolic process"/>
    <property type="evidence" value="ECO:0007669"/>
    <property type="project" value="TreeGrafter"/>
</dbReference>
<evidence type="ECO:0000259" key="5">
    <source>
        <dbReference type="Pfam" id="PF01261"/>
    </source>
</evidence>
<dbReference type="Pfam" id="PF01261">
    <property type="entry name" value="AP_endonuc_2"/>
    <property type="match status" value="1"/>
</dbReference>
<gene>
    <name evidence="6" type="ORF">GCM10010102_28460</name>
</gene>
<sequence>MPKFAANVSLLFSEVPLPERFAAARAAGFEAVECWWPFAAPDPDTAEVDTFLRALESAGVRLVGLNLFAGDMPGGERGILSHPDRADELARNLPVVRAIAAATGCDRVNALYGHRLPGVPADVQDAAAERALRRAADTLGEVGVTVLVEPLTRGENGTYPLATLDDAAAVARRAGSGVGVLFDAYHLHNNGADVVADIARVGAAVGHVQVADAPGRGEPGSGTIDYPAFFRALDASGYAGWVGCEYRPTGPDHLTWLDSLR</sequence>
<evidence type="ECO:0000256" key="3">
    <source>
        <dbReference type="PIRNR" id="PIRNR006241"/>
    </source>
</evidence>
<dbReference type="Gene3D" id="3.20.20.150">
    <property type="entry name" value="Divalent-metal-dependent TIM barrel enzymes"/>
    <property type="match status" value="1"/>
</dbReference>
<dbReference type="InterPro" id="IPR026040">
    <property type="entry name" value="HyI-like"/>
</dbReference>
<protein>
    <submittedName>
        <fullName evidence="6">Hydroxypyruvate isomerase</fullName>
    </submittedName>
</protein>
<keyword evidence="2" id="KW-0119">Carbohydrate metabolism</keyword>
<dbReference type="PANTHER" id="PTHR43489:SF6">
    <property type="entry name" value="HYDROXYPYRUVATE ISOMERASE-RELATED"/>
    <property type="match status" value="1"/>
</dbReference>
<dbReference type="InterPro" id="IPR050417">
    <property type="entry name" value="Sugar_Epim/Isomerase"/>
</dbReference>
<proteinExistence type="inferred from homology"/>
<dbReference type="GO" id="GO:0008903">
    <property type="term" value="F:hydroxypyruvate isomerase activity"/>
    <property type="evidence" value="ECO:0007669"/>
    <property type="project" value="TreeGrafter"/>
</dbReference>
<reference evidence="6" key="2">
    <citation type="submission" date="2020-09" db="EMBL/GenBank/DDBJ databases">
        <authorList>
            <person name="Sun Q."/>
            <person name="Ohkuma M."/>
        </authorList>
    </citation>
    <scope>NUCLEOTIDE SEQUENCE</scope>
    <source>
        <strain evidence="6">JCM 3051</strain>
    </source>
</reference>
<comment type="similarity">
    <text evidence="3">Belongs to the hyi family.</text>
</comment>
<dbReference type="SUPFAM" id="SSF51658">
    <property type="entry name" value="Xylose isomerase-like"/>
    <property type="match status" value="1"/>
</dbReference>
<feature type="active site" description="Proton donor/acceptor" evidence="4">
    <location>
        <position position="149"/>
    </location>
</feature>
<name>A0A8H9L5G1_9MICO</name>
<dbReference type="Proteomes" id="UP000655589">
    <property type="component" value="Unassembled WGS sequence"/>
</dbReference>
<dbReference type="AlphaFoldDB" id="A0A8H9L5G1"/>
<dbReference type="PIRSF" id="PIRSF006241">
    <property type="entry name" value="HyI"/>
    <property type="match status" value="1"/>
</dbReference>